<dbReference type="CDD" id="cd14789">
    <property type="entry name" value="Tiki"/>
    <property type="match status" value="1"/>
</dbReference>
<dbReference type="RefSeq" id="WP_081228234.1">
    <property type="nucleotide sequence ID" value="NZ_AUXT01000225.1"/>
</dbReference>
<feature type="chain" id="PRO_5007882262" description="Conjugative transfer protein GumN" evidence="1">
    <location>
        <begin position="26"/>
        <end position="292"/>
    </location>
</feature>
<reference evidence="2 3" key="1">
    <citation type="submission" date="2013-07" db="EMBL/GenBank/DDBJ databases">
        <title>Comparative Genomic and Metabolomic Analysis of Twelve Strains of Pseudoalteromonas luteoviolacea.</title>
        <authorList>
            <person name="Vynne N.G."/>
            <person name="Mansson M."/>
            <person name="Gram L."/>
        </authorList>
    </citation>
    <scope>NUCLEOTIDE SEQUENCE [LARGE SCALE GENOMIC DNA]</scope>
    <source>
        <strain evidence="2 3">NCIMB 1942</strain>
    </source>
</reference>
<evidence type="ECO:0008006" key="4">
    <source>
        <dbReference type="Google" id="ProtNLM"/>
    </source>
</evidence>
<feature type="signal peptide" evidence="1">
    <location>
        <begin position="1"/>
        <end position="25"/>
    </location>
</feature>
<evidence type="ECO:0000313" key="2">
    <source>
        <dbReference type="EMBL" id="KZN40034.1"/>
    </source>
</evidence>
<gene>
    <name evidence="2" type="ORF">N482_21350</name>
</gene>
<name>A0A166XDM7_9GAMM</name>
<dbReference type="Proteomes" id="UP000076587">
    <property type="component" value="Unassembled WGS sequence"/>
</dbReference>
<proteinExistence type="predicted"/>
<organism evidence="2 3">
    <name type="scientific">Pseudoalteromonas luteoviolacea NCIMB 1942</name>
    <dbReference type="NCBI Taxonomy" id="1365253"/>
    <lineage>
        <taxon>Bacteria</taxon>
        <taxon>Pseudomonadati</taxon>
        <taxon>Pseudomonadota</taxon>
        <taxon>Gammaproteobacteria</taxon>
        <taxon>Alteromonadales</taxon>
        <taxon>Pseudoalteromonadaceae</taxon>
        <taxon>Pseudoalteromonas</taxon>
    </lineage>
</organism>
<dbReference type="Pfam" id="PF01963">
    <property type="entry name" value="TraB_PrgY_gumN"/>
    <property type="match status" value="1"/>
</dbReference>
<dbReference type="EMBL" id="AUXT01000225">
    <property type="protein sequence ID" value="KZN40034.1"/>
    <property type="molecule type" value="Genomic_DNA"/>
</dbReference>
<comment type="caution">
    <text evidence="2">The sequence shown here is derived from an EMBL/GenBank/DDBJ whole genome shotgun (WGS) entry which is preliminary data.</text>
</comment>
<evidence type="ECO:0000313" key="3">
    <source>
        <dbReference type="Proteomes" id="UP000076587"/>
    </source>
</evidence>
<dbReference type="AlphaFoldDB" id="A0A166XDM7"/>
<protein>
    <recommendedName>
        <fullName evidence="4">Conjugative transfer protein GumN</fullName>
    </recommendedName>
</protein>
<keyword evidence="1" id="KW-0732">Signal</keyword>
<accession>A0A166XDM7</accession>
<dbReference type="PANTHER" id="PTHR40590:SF1">
    <property type="entry name" value="CYTOPLASMIC PROTEIN"/>
    <property type="match status" value="1"/>
</dbReference>
<evidence type="ECO:0000256" key="1">
    <source>
        <dbReference type="SAM" id="SignalP"/>
    </source>
</evidence>
<dbReference type="PANTHER" id="PTHR40590">
    <property type="entry name" value="CYTOPLASMIC PROTEIN-RELATED"/>
    <property type="match status" value="1"/>
</dbReference>
<dbReference type="InterPro" id="IPR002816">
    <property type="entry name" value="TraB/PrgY/GumN_fam"/>
</dbReference>
<sequence>MKLKIVTVHSLFLFIALFLSTLSQAAPALWSAEKNGVTSYLFGTVHVGDASMNGLPKNVKSAINRSKYTVVELDMSTLSPLDIQRKLASFVASTEVKPFQEALSQPVYKQLKSYFAKRGINIELFRGQPVWMVMLTIIQLEYQKAGYSEQFGIDKQVIAHAQRLNKVIKPLETFEQQLTMFNETAKMSDEMMEQTLSQMEDANTFIHDMITAWKTGDEARLNSYYHLSFDDTKYAQLAEQILLIERNHAWVESLAPAMTKEPHFIAVGALHLPLEHGLITLLKTKGFTIKRM</sequence>
<dbReference type="InterPro" id="IPR047111">
    <property type="entry name" value="YbaP-like"/>
</dbReference>
<dbReference type="PATRIC" id="fig|1365253.3.peg.5233"/>